<evidence type="ECO:0000313" key="3">
    <source>
        <dbReference type="Proteomes" id="UP001500683"/>
    </source>
</evidence>
<dbReference type="RefSeq" id="WP_344944276.1">
    <property type="nucleotide sequence ID" value="NZ_BAAAZG010000010.1"/>
</dbReference>
<keyword evidence="3" id="KW-1185">Reference proteome</keyword>
<protein>
    <submittedName>
        <fullName evidence="2">Uncharacterized protein</fullName>
    </submittedName>
</protein>
<proteinExistence type="predicted"/>
<gene>
    <name evidence="2" type="ORF">GCM10022214_20470</name>
</gene>
<dbReference type="Proteomes" id="UP001500683">
    <property type="component" value="Unassembled WGS sequence"/>
</dbReference>
<dbReference type="EMBL" id="BAAAZG010000010">
    <property type="protein sequence ID" value="GAA4066098.1"/>
    <property type="molecule type" value="Genomic_DNA"/>
</dbReference>
<comment type="caution">
    <text evidence="2">The sequence shown here is derived from an EMBL/GenBank/DDBJ whole genome shotgun (WGS) entry which is preliminary data.</text>
</comment>
<organism evidence="2 3">
    <name type="scientific">Actinomadura miaoliensis</name>
    <dbReference type="NCBI Taxonomy" id="430685"/>
    <lineage>
        <taxon>Bacteria</taxon>
        <taxon>Bacillati</taxon>
        <taxon>Actinomycetota</taxon>
        <taxon>Actinomycetes</taxon>
        <taxon>Streptosporangiales</taxon>
        <taxon>Thermomonosporaceae</taxon>
        <taxon>Actinomadura</taxon>
    </lineage>
</organism>
<evidence type="ECO:0000313" key="2">
    <source>
        <dbReference type="EMBL" id="GAA4066098.1"/>
    </source>
</evidence>
<name>A0ABP7VFY6_9ACTN</name>
<accession>A0ABP7VFY6</accession>
<sequence>MRKWSRGAARTAGRRDAGEGPLSYLVVALLCAALALALVLSGIGGRVVSSIAAAVCQIGKSAGLVQDCRPPGGGGRGQAQRDPDEPTTGCVPFMESHYLEETVGIPLRYVDVRTNSRGTLQLIERIGPDGRRTWEVVDFTWGEGGVGTPDGLRAGPVGGGVWGGLTITNGKVYGGFTSKKEAREFFDDLRDHRIGNEVKFTLRTNPLTGGFVWLGSRLPWVGDDIDRFMGGSEPDREPTEEYMDGGLTGGFRADLDLSVGPAQLKLPFKGRGWLLTGSRVNNTNGQTTHYFTQRGEFEAAVQVDVSRLVRTLPASVRRQVQQGLDEGVDVVLDMIERQLRGQYGNGFVLLPEQRAQMRAQIKINPSVGFNYKHRGGTQWGVTYDRDGDIVGINQIQNGQDIVYVRVDGRASGQNGVGDRGQLTVGGQWILFAQRTVTEKNLDYSSAEDRAVIDRYLRDGDTDAVERAWEGGAGTMSRLTYDNTGDTTKLEGRGSTPRRRLGFVEIGREAERHSLQSAHYYRKGQGWVPWQGCR</sequence>
<feature type="region of interest" description="Disordered" evidence="1">
    <location>
        <begin position="69"/>
        <end position="88"/>
    </location>
</feature>
<reference evidence="3" key="1">
    <citation type="journal article" date="2019" name="Int. J. Syst. Evol. Microbiol.">
        <title>The Global Catalogue of Microorganisms (GCM) 10K type strain sequencing project: providing services to taxonomists for standard genome sequencing and annotation.</title>
        <authorList>
            <consortium name="The Broad Institute Genomics Platform"/>
            <consortium name="The Broad Institute Genome Sequencing Center for Infectious Disease"/>
            <person name="Wu L."/>
            <person name="Ma J."/>
        </authorList>
    </citation>
    <scope>NUCLEOTIDE SEQUENCE [LARGE SCALE GENOMIC DNA]</scope>
    <source>
        <strain evidence="3">JCM 16702</strain>
    </source>
</reference>
<evidence type="ECO:0000256" key="1">
    <source>
        <dbReference type="SAM" id="MobiDB-lite"/>
    </source>
</evidence>